<evidence type="ECO:0000256" key="1">
    <source>
        <dbReference type="SAM" id="MobiDB-lite"/>
    </source>
</evidence>
<accession>A0A9W9DRL8</accession>
<protein>
    <submittedName>
        <fullName evidence="2">Uncharacterized protein</fullName>
    </submittedName>
</protein>
<feature type="region of interest" description="Disordered" evidence="1">
    <location>
        <begin position="61"/>
        <end position="106"/>
    </location>
</feature>
<evidence type="ECO:0000313" key="3">
    <source>
        <dbReference type="Proteomes" id="UP001150238"/>
    </source>
</evidence>
<comment type="caution">
    <text evidence="2">The sequence shown here is derived from an EMBL/GenBank/DDBJ whole genome shotgun (WGS) entry which is preliminary data.</text>
</comment>
<reference evidence="2" key="2">
    <citation type="journal article" date="2023" name="Proc. Natl. Acad. Sci. U.S.A.">
        <title>A global phylogenomic analysis of the shiitake genus Lentinula.</title>
        <authorList>
            <person name="Sierra-Patev S."/>
            <person name="Min B."/>
            <person name="Naranjo-Ortiz M."/>
            <person name="Looney B."/>
            <person name="Konkel Z."/>
            <person name="Slot J.C."/>
            <person name="Sakamoto Y."/>
            <person name="Steenwyk J.L."/>
            <person name="Rokas A."/>
            <person name="Carro J."/>
            <person name="Camarero S."/>
            <person name="Ferreira P."/>
            <person name="Molpeceres G."/>
            <person name="Ruiz-Duenas F.J."/>
            <person name="Serrano A."/>
            <person name="Henrissat B."/>
            <person name="Drula E."/>
            <person name="Hughes K.W."/>
            <person name="Mata J.L."/>
            <person name="Ishikawa N.K."/>
            <person name="Vargas-Isla R."/>
            <person name="Ushijima S."/>
            <person name="Smith C.A."/>
            <person name="Donoghue J."/>
            <person name="Ahrendt S."/>
            <person name="Andreopoulos W."/>
            <person name="He G."/>
            <person name="LaButti K."/>
            <person name="Lipzen A."/>
            <person name="Ng V."/>
            <person name="Riley R."/>
            <person name="Sandor L."/>
            <person name="Barry K."/>
            <person name="Martinez A.T."/>
            <person name="Xiao Y."/>
            <person name="Gibbons J.G."/>
            <person name="Terashima K."/>
            <person name="Grigoriev I.V."/>
            <person name="Hibbett D."/>
        </authorList>
    </citation>
    <scope>NUCLEOTIDE SEQUENCE</scope>
    <source>
        <strain evidence="2">Sp2 HRB7682 ss15</strain>
    </source>
</reference>
<gene>
    <name evidence="2" type="ORF">C8J55DRAFT_488553</name>
</gene>
<feature type="compositionally biased region" description="Basic and acidic residues" evidence="1">
    <location>
        <begin position="61"/>
        <end position="70"/>
    </location>
</feature>
<dbReference type="Proteomes" id="UP001150238">
    <property type="component" value="Unassembled WGS sequence"/>
</dbReference>
<dbReference type="AlphaFoldDB" id="A0A9W9DRL8"/>
<feature type="compositionally biased region" description="Polar residues" evidence="1">
    <location>
        <begin position="94"/>
        <end position="106"/>
    </location>
</feature>
<reference evidence="2" key="1">
    <citation type="submission" date="2022-08" db="EMBL/GenBank/DDBJ databases">
        <authorList>
            <consortium name="DOE Joint Genome Institute"/>
            <person name="Min B."/>
            <person name="Riley R."/>
            <person name="Sierra-Patev S."/>
            <person name="Naranjo-Ortiz M."/>
            <person name="Looney B."/>
            <person name="Konkel Z."/>
            <person name="Slot J.C."/>
            <person name="Sakamoto Y."/>
            <person name="Steenwyk J.L."/>
            <person name="Rokas A."/>
            <person name="Carro J."/>
            <person name="Camarero S."/>
            <person name="Ferreira P."/>
            <person name="Molpeceres G."/>
            <person name="Ruiz-Duenas F.J."/>
            <person name="Serrano A."/>
            <person name="Henrissat B."/>
            <person name="Drula E."/>
            <person name="Hughes K.W."/>
            <person name="Mata J.L."/>
            <person name="Ishikawa N.K."/>
            <person name="Vargas-Isla R."/>
            <person name="Ushijima S."/>
            <person name="Smith C.A."/>
            <person name="Ahrendt S."/>
            <person name="Andreopoulos W."/>
            <person name="He G."/>
            <person name="Labutti K."/>
            <person name="Lipzen A."/>
            <person name="Ng V."/>
            <person name="Sandor L."/>
            <person name="Barry K."/>
            <person name="Martinez A.T."/>
            <person name="Xiao Y."/>
            <person name="Gibbons J.G."/>
            <person name="Terashima K."/>
            <person name="Hibbett D.S."/>
            <person name="Grigoriev I.V."/>
        </authorList>
    </citation>
    <scope>NUCLEOTIDE SEQUENCE</scope>
    <source>
        <strain evidence="2">Sp2 HRB7682 ss15</strain>
    </source>
</reference>
<evidence type="ECO:0000313" key="2">
    <source>
        <dbReference type="EMBL" id="KAJ4483035.1"/>
    </source>
</evidence>
<proteinExistence type="predicted"/>
<name>A0A9W9DRL8_9AGAR</name>
<sequence>MLFIEKKAPAKGSPSVSLITITEDEWNDIRTTPAIFERVKQWIPSYILAWMTKANEVENLSKGKRTREVQEGDALENGPDKNPRLMAPIIETTPDPTISQNNWTTA</sequence>
<dbReference type="EMBL" id="JANVFS010000013">
    <property type="protein sequence ID" value="KAJ4483035.1"/>
    <property type="molecule type" value="Genomic_DNA"/>
</dbReference>
<organism evidence="2 3">
    <name type="scientific">Lentinula lateritia</name>
    <dbReference type="NCBI Taxonomy" id="40482"/>
    <lineage>
        <taxon>Eukaryota</taxon>
        <taxon>Fungi</taxon>
        <taxon>Dikarya</taxon>
        <taxon>Basidiomycota</taxon>
        <taxon>Agaricomycotina</taxon>
        <taxon>Agaricomycetes</taxon>
        <taxon>Agaricomycetidae</taxon>
        <taxon>Agaricales</taxon>
        <taxon>Marasmiineae</taxon>
        <taxon>Omphalotaceae</taxon>
        <taxon>Lentinula</taxon>
    </lineage>
</organism>